<organism evidence="10 11">
    <name type="scientific">Haliovirga abyssi</name>
    <dbReference type="NCBI Taxonomy" id="2996794"/>
    <lineage>
        <taxon>Bacteria</taxon>
        <taxon>Fusobacteriati</taxon>
        <taxon>Fusobacteriota</taxon>
        <taxon>Fusobacteriia</taxon>
        <taxon>Fusobacteriales</taxon>
        <taxon>Haliovirgaceae</taxon>
        <taxon>Haliovirga</taxon>
    </lineage>
</organism>
<evidence type="ECO:0000256" key="2">
    <source>
        <dbReference type="ARBA" id="ARBA00008872"/>
    </source>
</evidence>
<dbReference type="PANTHER" id="PTHR11482:SF6">
    <property type="entry name" value="ORNITHINE DECARBOXYLASE 1-RELATED"/>
    <property type="match status" value="1"/>
</dbReference>
<dbReference type="InterPro" id="IPR022644">
    <property type="entry name" value="De-COase2_N"/>
</dbReference>
<keyword evidence="3 8" id="KW-0663">Pyridoxal phosphate</keyword>
<dbReference type="EMBL" id="AP027059">
    <property type="protein sequence ID" value="BDU50321.1"/>
    <property type="molecule type" value="Genomic_DNA"/>
</dbReference>
<evidence type="ECO:0000256" key="3">
    <source>
        <dbReference type="ARBA" id="ARBA00022898"/>
    </source>
</evidence>
<dbReference type="KEGG" id="haby:HLVA_08900"/>
<accession>A0AAU9D2W6</accession>
<dbReference type="PANTHER" id="PTHR11482">
    <property type="entry name" value="ARGININE/DIAMINOPIMELATE/ORNITHINE DECARBOXYLASE"/>
    <property type="match status" value="1"/>
</dbReference>
<dbReference type="InterPro" id="IPR022653">
    <property type="entry name" value="De-COase2_pyr-phos_BS"/>
</dbReference>
<comment type="pathway">
    <text evidence="5">Amine and polyamine biosynthesis; putrescine biosynthesis via L-ornithine pathway; putrescine from L-ornithine: step 1/1.</text>
</comment>
<dbReference type="GO" id="GO:0005737">
    <property type="term" value="C:cytoplasm"/>
    <property type="evidence" value="ECO:0007669"/>
    <property type="project" value="TreeGrafter"/>
</dbReference>
<evidence type="ECO:0000256" key="8">
    <source>
        <dbReference type="PIRSR" id="PIRSR600183-50"/>
    </source>
</evidence>
<name>A0AAU9D2W6_9FUSO</name>
<evidence type="ECO:0000256" key="6">
    <source>
        <dbReference type="ARBA" id="ARBA00034138"/>
    </source>
</evidence>
<dbReference type="SUPFAM" id="SSF51419">
    <property type="entry name" value="PLP-binding barrel"/>
    <property type="match status" value="1"/>
</dbReference>
<feature type="domain" description="Orn/DAP/Arg decarboxylase 2 N-terminal" evidence="9">
    <location>
        <begin position="25"/>
        <end position="259"/>
    </location>
</feature>
<gene>
    <name evidence="10" type="ORF">HLVA_08900</name>
</gene>
<evidence type="ECO:0000313" key="11">
    <source>
        <dbReference type="Proteomes" id="UP001321582"/>
    </source>
</evidence>
<proteinExistence type="inferred from homology"/>
<evidence type="ECO:0000259" key="9">
    <source>
        <dbReference type="Pfam" id="PF02784"/>
    </source>
</evidence>
<evidence type="ECO:0000256" key="5">
    <source>
        <dbReference type="ARBA" id="ARBA00034115"/>
    </source>
</evidence>
<dbReference type="GO" id="GO:0004586">
    <property type="term" value="F:ornithine decarboxylase activity"/>
    <property type="evidence" value="ECO:0007669"/>
    <property type="project" value="UniProtKB-EC"/>
</dbReference>
<dbReference type="PRINTS" id="PR01182">
    <property type="entry name" value="ORNDCRBXLASE"/>
</dbReference>
<reference evidence="10 11" key="1">
    <citation type="submission" date="2022-11" db="EMBL/GenBank/DDBJ databases">
        <title>Haliovirga abyssi gen. nov., sp. nov., a mesophilic fermentative bacterium isolated from the Iheya North hydrothermal field and the proposal of Haliovirgaceae fam. nov.</title>
        <authorList>
            <person name="Miyazaki U."/>
            <person name="Tame A."/>
            <person name="Miyazaki J."/>
            <person name="Takai K."/>
            <person name="Sawayama S."/>
            <person name="Kitajima M."/>
            <person name="Okamoto A."/>
            <person name="Nakagawa S."/>
        </authorList>
    </citation>
    <scope>NUCLEOTIDE SEQUENCE [LARGE SCALE GENOMIC DNA]</scope>
    <source>
        <strain evidence="10 11">IC12</strain>
    </source>
</reference>
<dbReference type="Pfam" id="PF02784">
    <property type="entry name" value="Orn_Arg_deC_N"/>
    <property type="match status" value="1"/>
</dbReference>
<protein>
    <recommendedName>
        <fullName evidence="6">ornithine decarboxylase</fullName>
        <ecNumber evidence="6">4.1.1.17</ecNumber>
    </recommendedName>
</protein>
<evidence type="ECO:0000256" key="4">
    <source>
        <dbReference type="ARBA" id="ARBA00023239"/>
    </source>
</evidence>
<dbReference type="CDD" id="cd00622">
    <property type="entry name" value="PLPDE_III_ODC"/>
    <property type="match status" value="1"/>
</dbReference>
<dbReference type="Proteomes" id="UP001321582">
    <property type="component" value="Chromosome"/>
</dbReference>
<dbReference type="RefSeq" id="WP_307905253.1">
    <property type="nucleotide sequence ID" value="NZ_AP027059.1"/>
</dbReference>
<keyword evidence="11" id="KW-1185">Reference proteome</keyword>
<evidence type="ECO:0000313" key="10">
    <source>
        <dbReference type="EMBL" id="BDU50321.1"/>
    </source>
</evidence>
<keyword evidence="4" id="KW-0456">Lyase</keyword>
<dbReference type="PRINTS" id="PR01179">
    <property type="entry name" value="ODADCRBXLASE"/>
</dbReference>
<sequence>MKLTEKLIRDTKNIETPALIMDLDIIENNYKSLVKNIDNSQIFFAVKANSHPKIVERLVRLGSSFDVASIGELDLVLSKNADVKKISFGNTIKKSKHIKYAYEKGVRIFVADEFLEIDKIAINAPNSKLFVRMQMSDSDSDWPLTKKFGTNIEKAKQLLIYAKEKGVIPYGISFHVGSQCYDKYIWKTALLKTKDIFDELREEGINLKFINTGGGMPIKHIREIPTIEEISDVINDTIKTSFEEYKDLIVAVEPGRSMVGNAGILISEVILRSEKEKNEWLYIDSGVFHGLMETSQGFKYEIIVPNRAGELCNYTLSGPTCDSVDTMYENIQLPDDIEIGDRVYFINAGAYTTGYASNFNGIEPPKIYFLDEIL</sequence>
<dbReference type="InterPro" id="IPR029066">
    <property type="entry name" value="PLP-binding_barrel"/>
</dbReference>
<dbReference type="EC" id="4.1.1.17" evidence="6"/>
<comment type="catalytic activity">
    <reaction evidence="7">
        <text>L-ornithine + H(+) = putrescine + CO2</text>
        <dbReference type="Rhea" id="RHEA:22964"/>
        <dbReference type="ChEBI" id="CHEBI:15378"/>
        <dbReference type="ChEBI" id="CHEBI:16526"/>
        <dbReference type="ChEBI" id="CHEBI:46911"/>
        <dbReference type="ChEBI" id="CHEBI:326268"/>
        <dbReference type="EC" id="4.1.1.17"/>
    </reaction>
</comment>
<dbReference type="SUPFAM" id="SSF50621">
    <property type="entry name" value="Alanine racemase C-terminal domain-like"/>
    <property type="match status" value="1"/>
</dbReference>
<dbReference type="GO" id="GO:0033387">
    <property type="term" value="P:putrescine biosynthetic process from arginine, via ornithine"/>
    <property type="evidence" value="ECO:0007669"/>
    <property type="project" value="TreeGrafter"/>
</dbReference>
<comment type="similarity">
    <text evidence="2">Belongs to the Orn/Lys/Arg decarboxylase class-II family.</text>
</comment>
<evidence type="ECO:0000256" key="1">
    <source>
        <dbReference type="ARBA" id="ARBA00001933"/>
    </source>
</evidence>
<dbReference type="FunFam" id="3.20.20.10:FF:000008">
    <property type="entry name" value="Ornithine decarboxylase"/>
    <property type="match status" value="1"/>
</dbReference>
<feature type="active site" description="Proton donor" evidence="8">
    <location>
        <position position="321"/>
    </location>
</feature>
<dbReference type="AlphaFoldDB" id="A0AAU9D2W6"/>
<dbReference type="InterPro" id="IPR000183">
    <property type="entry name" value="Orn/DAP/Arg_de-COase"/>
</dbReference>
<comment type="cofactor">
    <cofactor evidence="1 8">
        <name>pyridoxal 5'-phosphate</name>
        <dbReference type="ChEBI" id="CHEBI:597326"/>
    </cofactor>
</comment>
<dbReference type="InterPro" id="IPR002433">
    <property type="entry name" value="Orn_de-COase"/>
</dbReference>
<dbReference type="Gene3D" id="2.40.37.10">
    <property type="entry name" value="Lyase, Ornithine Decarboxylase, Chain A, domain 1"/>
    <property type="match status" value="1"/>
</dbReference>
<dbReference type="Gene3D" id="3.20.20.10">
    <property type="entry name" value="Alanine racemase"/>
    <property type="match status" value="1"/>
</dbReference>
<evidence type="ECO:0000256" key="7">
    <source>
        <dbReference type="ARBA" id="ARBA00049127"/>
    </source>
</evidence>
<dbReference type="PROSITE" id="PS00878">
    <property type="entry name" value="ODR_DC_2_1"/>
    <property type="match status" value="1"/>
</dbReference>
<dbReference type="InterPro" id="IPR009006">
    <property type="entry name" value="Ala_racemase/Decarboxylase_C"/>
</dbReference>
<feature type="modified residue" description="N6-(pyridoxal phosphate)lysine" evidence="8">
    <location>
        <position position="47"/>
    </location>
</feature>